<gene>
    <name evidence="1" type="ORF">S03H2_00306</name>
</gene>
<dbReference type="AlphaFoldDB" id="X1FZ98"/>
<reference evidence="1" key="1">
    <citation type="journal article" date="2014" name="Front. Microbiol.">
        <title>High frequency of phylogenetically diverse reductive dehalogenase-homologous genes in deep subseafloor sedimentary metagenomes.</title>
        <authorList>
            <person name="Kawai M."/>
            <person name="Futagami T."/>
            <person name="Toyoda A."/>
            <person name="Takaki Y."/>
            <person name="Nishi S."/>
            <person name="Hori S."/>
            <person name="Arai W."/>
            <person name="Tsubouchi T."/>
            <person name="Morono Y."/>
            <person name="Uchiyama I."/>
            <person name="Ito T."/>
            <person name="Fujiyama A."/>
            <person name="Inagaki F."/>
            <person name="Takami H."/>
        </authorList>
    </citation>
    <scope>NUCLEOTIDE SEQUENCE</scope>
    <source>
        <strain evidence="1">Expedition CK06-06</strain>
    </source>
</reference>
<feature type="non-terminal residue" evidence="1">
    <location>
        <position position="30"/>
    </location>
</feature>
<comment type="caution">
    <text evidence="1">The sequence shown here is derived from an EMBL/GenBank/DDBJ whole genome shotgun (WGS) entry which is preliminary data.</text>
</comment>
<evidence type="ECO:0000313" key="1">
    <source>
        <dbReference type="EMBL" id="GAH26078.1"/>
    </source>
</evidence>
<dbReference type="EMBL" id="BARU01000043">
    <property type="protein sequence ID" value="GAH26078.1"/>
    <property type="molecule type" value="Genomic_DNA"/>
</dbReference>
<organism evidence="1">
    <name type="scientific">marine sediment metagenome</name>
    <dbReference type="NCBI Taxonomy" id="412755"/>
    <lineage>
        <taxon>unclassified sequences</taxon>
        <taxon>metagenomes</taxon>
        <taxon>ecological metagenomes</taxon>
    </lineage>
</organism>
<protein>
    <submittedName>
        <fullName evidence="1">Uncharacterized protein</fullName>
    </submittedName>
</protein>
<name>X1FZ98_9ZZZZ</name>
<proteinExistence type="predicted"/>
<sequence>MEFENQAAKKLQTYRGLTPYEVFKAKMNIE</sequence>
<accession>X1FZ98</accession>